<protein>
    <submittedName>
        <fullName evidence="3">Uncharacterized protein</fullName>
    </submittedName>
</protein>
<dbReference type="InterPro" id="IPR021840">
    <property type="entry name" value="DUF3433"/>
</dbReference>
<keyword evidence="4" id="KW-1185">Reference proteome</keyword>
<gene>
    <name evidence="3" type="ORF">B0T24DRAFT_680890</name>
</gene>
<reference evidence="3" key="2">
    <citation type="submission" date="2023-06" db="EMBL/GenBank/DDBJ databases">
        <authorList>
            <consortium name="Lawrence Berkeley National Laboratory"/>
            <person name="Haridas S."/>
            <person name="Hensen N."/>
            <person name="Bonometti L."/>
            <person name="Westerberg I."/>
            <person name="Brannstrom I.O."/>
            <person name="Guillou S."/>
            <person name="Cros-Aarteil S."/>
            <person name="Calhoun S."/>
            <person name="Kuo A."/>
            <person name="Mondo S."/>
            <person name="Pangilinan J."/>
            <person name="Riley R."/>
            <person name="Labutti K."/>
            <person name="Andreopoulos B."/>
            <person name="Lipzen A."/>
            <person name="Chen C."/>
            <person name="Yanf M."/>
            <person name="Daum C."/>
            <person name="Ng V."/>
            <person name="Clum A."/>
            <person name="Steindorff A."/>
            <person name="Ohm R."/>
            <person name="Martin F."/>
            <person name="Silar P."/>
            <person name="Natvig D."/>
            <person name="Lalanne C."/>
            <person name="Gautier V."/>
            <person name="Ament-Velasquez S.L."/>
            <person name="Kruys A."/>
            <person name="Hutchinson M.I."/>
            <person name="Powell A.J."/>
            <person name="Barry K."/>
            <person name="Miller A.N."/>
            <person name="Grigoriev I.V."/>
            <person name="Debuchy R."/>
            <person name="Gladieux P."/>
            <person name="Thoren M.H."/>
            <person name="Johannesson H."/>
        </authorList>
    </citation>
    <scope>NUCLEOTIDE SEQUENCE</scope>
    <source>
        <strain evidence="3">CBS 958.72</strain>
    </source>
</reference>
<organism evidence="3 4">
    <name type="scientific">Lasiosphaeria ovina</name>
    <dbReference type="NCBI Taxonomy" id="92902"/>
    <lineage>
        <taxon>Eukaryota</taxon>
        <taxon>Fungi</taxon>
        <taxon>Dikarya</taxon>
        <taxon>Ascomycota</taxon>
        <taxon>Pezizomycotina</taxon>
        <taxon>Sordariomycetes</taxon>
        <taxon>Sordariomycetidae</taxon>
        <taxon>Sordariales</taxon>
        <taxon>Lasiosphaeriaceae</taxon>
        <taxon>Lasiosphaeria</taxon>
    </lineage>
</organism>
<reference evidence="3" key="1">
    <citation type="journal article" date="2023" name="Mol. Phylogenet. Evol.">
        <title>Genome-scale phylogeny and comparative genomics of the fungal order Sordariales.</title>
        <authorList>
            <person name="Hensen N."/>
            <person name="Bonometti L."/>
            <person name="Westerberg I."/>
            <person name="Brannstrom I.O."/>
            <person name="Guillou S."/>
            <person name="Cros-Aarteil S."/>
            <person name="Calhoun S."/>
            <person name="Haridas S."/>
            <person name="Kuo A."/>
            <person name="Mondo S."/>
            <person name="Pangilinan J."/>
            <person name="Riley R."/>
            <person name="LaButti K."/>
            <person name="Andreopoulos B."/>
            <person name="Lipzen A."/>
            <person name="Chen C."/>
            <person name="Yan M."/>
            <person name="Daum C."/>
            <person name="Ng V."/>
            <person name="Clum A."/>
            <person name="Steindorff A."/>
            <person name="Ohm R.A."/>
            <person name="Martin F."/>
            <person name="Silar P."/>
            <person name="Natvig D.O."/>
            <person name="Lalanne C."/>
            <person name="Gautier V."/>
            <person name="Ament-Velasquez S.L."/>
            <person name="Kruys A."/>
            <person name="Hutchinson M.I."/>
            <person name="Powell A.J."/>
            <person name="Barry K."/>
            <person name="Miller A.N."/>
            <person name="Grigoriev I.V."/>
            <person name="Debuchy R."/>
            <person name="Gladieux P."/>
            <person name="Hiltunen Thoren M."/>
            <person name="Johannesson H."/>
        </authorList>
    </citation>
    <scope>NUCLEOTIDE SEQUENCE</scope>
    <source>
        <strain evidence="3">CBS 958.72</strain>
    </source>
</reference>
<feature type="transmembrane region" description="Helical" evidence="2">
    <location>
        <begin position="61"/>
        <end position="83"/>
    </location>
</feature>
<dbReference type="EMBL" id="JAULSN010000006">
    <property type="protein sequence ID" value="KAK3368815.1"/>
    <property type="molecule type" value="Genomic_DNA"/>
</dbReference>
<name>A0AAE0K3B0_9PEZI</name>
<feature type="region of interest" description="Disordered" evidence="1">
    <location>
        <begin position="648"/>
        <end position="669"/>
    </location>
</feature>
<evidence type="ECO:0000256" key="1">
    <source>
        <dbReference type="SAM" id="MobiDB-lite"/>
    </source>
</evidence>
<dbReference type="Proteomes" id="UP001287356">
    <property type="component" value="Unassembled WGS sequence"/>
</dbReference>
<feature type="region of interest" description="Disordered" evidence="1">
    <location>
        <begin position="686"/>
        <end position="722"/>
    </location>
</feature>
<sequence length="769" mass="83815">MKFQSGGHWAFPWPLYRTKCQSHYHWPFQFCWPFGRKDNEPPKAKKLQVPKKRLPLSLRETGLGANIALQLAILSGIVALWIVSSKRNGIVAVPDTPSSLFDSSGVSMSTARLWTYALLWTFLPTFILSRYRDCFGGVLDELKSSQPTMELCSPSGAWDPTCHAPGCGKEHRWEGKWELYTPLRFLPVIVKYHHRMIRKRRQRATPQQTILLDYGSLGYSLPIYNAWRALRNRHFLVAACMLVKSALSVASALASSILAVATVVTSVSVTLHADSYVFDSWDLSSTYSNTTSLRPAFDLVSATVVNGASPLAWMTPSHSFRPFYGDFSPETLSSVTALTTAYSATLDCDILDPQALGQEGEIYMEGQVGTSDGVVKFNFTHRGCAVYKWLRLMEAPSTVYVRSWAVTDCSLASGRMRYGFFAGVSDASAALGLSNLTLVACQPVFWNSSALVTVSAASSPAPSAPKTSQGQNPEYGQVISSSILRSDPFTLSSYGTYLGDMPLYAPTDPSEEFSMDAVGRLSYDCATEQNATDALSSTLLTAAFQTVFSAVFATMVRLVGLKHINTNSTSTSTSTSTSPPADAAAPVMDGLLSMPQNRLFVVRSPAAAVMAAVAAAFAVTVWTAFYAAINAPALLQRQDLILGHAMMTMTDHHPSPSPSPGPGPDSDSDMARYIAAVKADALQCVRDEEEAEEARRRSSQYPTEKNGAQLKPPSSLGDEQRSLRGKDLVEYAGKAEGLRDWECWLEGDKLRLRKVPYDNTGVNPGSQAV</sequence>
<dbReference type="AlphaFoldDB" id="A0AAE0K3B0"/>
<comment type="caution">
    <text evidence="3">The sequence shown here is derived from an EMBL/GenBank/DDBJ whole genome shotgun (WGS) entry which is preliminary data.</text>
</comment>
<evidence type="ECO:0000313" key="4">
    <source>
        <dbReference type="Proteomes" id="UP001287356"/>
    </source>
</evidence>
<feature type="transmembrane region" description="Helical" evidence="2">
    <location>
        <begin position="606"/>
        <end position="629"/>
    </location>
</feature>
<evidence type="ECO:0000313" key="3">
    <source>
        <dbReference type="EMBL" id="KAK3368815.1"/>
    </source>
</evidence>
<keyword evidence="2" id="KW-0472">Membrane</keyword>
<keyword evidence="2" id="KW-0812">Transmembrane</keyword>
<proteinExistence type="predicted"/>
<evidence type="ECO:0000256" key="2">
    <source>
        <dbReference type="SAM" id="Phobius"/>
    </source>
</evidence>
<dbReference type="Pfam" id="PF11915">
    <property type="entry name" value="DUF3433"/>
    <property type="match status" value="1"/>
</dbReference>
<keyword evidence="2" id="KW-1133">Transmembrane helix</keyword>
<accession>A0AAE0K3B0</accession>